<dbReference type="PANTHER" id="PTHR13710:SF153">
    <property type="entry name" value="RECQ-LIKE DNA HELICASE BLM"/>
    <property type="match status" value="1"/>
</dbReference>
<reference evidence="7 8" key="1">
    <citation type="submission" date="2013-02" db="EMBL/GenBank/DDBJ databases">
        <title>Whole genome shotgun sequence of Gordonia paraffinivorans NBRC 108238.</title>
        <authorList>
            <person name="Isaki-Nakamura S."/>
            <person name="Hosoyama A."/>
            <person name="Tsuchikane K."/>
            <person name="Ando Y."/>
            <person name="Baba S."/>
            <person name="Ohji S."/>
            <person name="Hamada M."/>
            <person name="Tamura T."/>
            <person name="Yamazoe A."/>
            <person name="Yamazaki S."/>
            <person name="Fujita N."/>
        </authorList>
    </citation>
    <scope>NUCLEOTIDE SEQUENCE [LARGE SCALE GENOMIC DNA]</scope>
    <source>
        <strain evidence="7 8">NBRC 108238</strain>
    </source>
</reference>
<evidence type="ECO:0000313" key="7">
    <source>
        <dbReference type="EMBL" id="GAC86130.1"/>
    </source>
</evidence>
<protein>
    <submittedName>
        <fullName evidence="7">ATP-dependent helicase</fullName>
    </submittedName>
</protein>
<dbReference type="Pfam" id="PF00271">
    <property type="entry name" value="Helicase_C"/>
    <property type="match status" value="1"/>
</dbReference>
<evidence type="ECO:0000256" key="2">
    <source>
        <dbReference type="ARBA" id="ARBA00022840"/>
    </source>
</evidence>
<dbReference type="PROSITE" id="PS51194">
    <property type="entry name" value="HELICASE_CTER"/>
    <property type="match status" value="1"/>
</dbReference>
<dbReference type="InterPro" id="IPR027417">
    <property type="entry name" value="P-loop_NTPase"/>
</dbReference>
<dbReference type="Pfam" id="PF00270">
    <property type="entry name" value="DEAD"/>
    <property type="match status" value="1"/>
</dbReference>
<accession>A0ABQ0IRF8</accession>
<keyword evidence="1" id="KW-0547">Nucleotide-binding</keyword>
<dbReference type="Gene3D" id="3.40.50.300">
    <property type="entry name" value="P-loop containing nucleotide triphosphate hydrolases"/>
    <property type="match status" value="2"/>
</dbReference>
<keyword evidence="7" id="KW-0347">Helicase</keyword>
<comment type="caution">
    <text evidence="7">The sequence shown here is derived from an EMBL/GenBank/DDBJ whole genome shotgun (WGS) entry which is preliminary data.</text>
</comment>
<name>A0ABQ0IRF8_9ACTN</name>
<evidence type="ECO:0000256" key="4">
    <source>
        <dbReference type="ARBA" id="ARBA00023235"/>
    </source>
</evidence>
<dbReference type="SUPFAM" id="SSF52540">
    <property type="entry name" value="P-loop containing nucleoside triphosphate hydrolases"/>
    <property type="match status" value="1"/>
</dbReference>
<organism evidence="7 8">
    <name type="scientific">Gordonia paraffinivorans NBRC 108238</name>
    <dbReference type="NCBI Taxonomy" id="1223543"/>
    <lineage>
        <taxon>Bacteria</taxon>
        <taxon>Bacillati</taxon>
        <taxon>Actinomycetota</taxon>
        <taxon>Actinomycetes</taxon>
        <taxon>Mycobacteriales</taxon>
        <taxon>Gordoniaceae</taxon>
        <taxon>Gordonia</taxon>
    </lineage>
</organism>
<dbReference type="GO" id="GO:0004386">
    <property type="term" value="F:helicase activity"/>
    <property type="evidence" value="ECO:0007669"/>
    <property type="project" value="UniProtKB-KW"/>
</dbReference>
<gene>
    <name evidence="7" type="ORF">GP2_055_00115</name>
</gene>
<dbReference type="PROSITE" id="PS51192">
    <property type="entry name" value="HELICASE_ATP_BIND_1"/>
    <property type="match status" value="1"/>
</dbReference>
<keyword evidence="3" id="KW-0238">DNA-binding</keyword>
<dbReference type="InterPro" id="IPR014001">
    <property type="entry name" value="Helicase_ATP-bd"/>
</dbReference>
<keyword evidence="8" id="KW-1185">Reference proteome</keyword>
<dbReference type="PANTHER" id="PTHR13710">
    <property type="entry name" value="DNA HELICASE RECQ FAMILY MEMBER"/>
    <property type="match status" value="1"/>
</dbReference>
<dbReference type="InterPro" id="IPR011545">
    <property type="entry name" value="DEAD/DEAH_box_helicase_dom"/>
</dbReference>
<evidence type="ECO:0000256" key="1">
    <source>
        <dbReference type="ARBA" id="ARBA00022741"/>
    </source>
</evidence>
<evidence type="ECO:0000259" key="5">
    <source>
        <dbReference type="PROSITE" id="PS51192"/>
    </source>
</evidence>
<dbReference type="Proteomes" id="UP000035021">
    <property type="component" value="Unassembled WGS sequence"/>
</dbReference>
<evidence type="ECO:0000256" key="3">
    <source>
        <dbReference type="ARBA" id="ARBA00023125"/>
    </source>
</evidence>
<dbReference type="EMBL" id="BAOQ01000055">
    <property type="protein sequence ID" value="GAC86130.1"/>
    <property type="molecule type" value="Genomic_DNA"/>
</dbReference>
<keyword evidence="4" id="KW-0413">Isomerase</keyword>
<feature type="domain" description="Helicase C-terminal" evidence="6">
    <location>
        <begin position="385"/>
        <end position="564"/>
    </location>
</feature>
<dbReference type="NCBIfam" id="NF041063">
    <property type="entry name" value="DpdF"/>
    <property type="match status" value="1"/>
</dbReference>
<dbReference type="InterPro" id="IPR001650">
    <property type="entry name" value="Helicase_C-like"/>
</dbReference>
<proteinExistence type="predicted"/>
<dbReference type="SMART" id="SM00487">
    <property type="entry name" value="DEXDc"/>
    <property type="match status" value="1"/>
</dbReference>
<keyword evidence="7" id="KW-0378">Hydrolase</keyword>
<sequence>MSRNDLQVAQQAFDCWPASVFVESGMDCSDACIRLLDALDGLERGESGWRDIAALTRQVLLTSRATYGGDPEVAVPSSRNFPTVDEWQVAQCAVSLRADDRLGIRAFDWHPPAGSDGAESNRLAAEQVRAVYREVPPEGPPLLPADPFWKATHHYDCYRGETQRQAARAAVLKSGGALTVALPTGRGKTAVAWSKMLLSTHGVTVVVVPTVVLALDMERRTAEAARADNLDLSPVDRFAYIGSLDDGLKQAMRQHMRTGRQRIIYTSPEALVSGLASALLDCARAGHLQQIVIDEAHLVSQWGVDFRPEFQTMAGLIGDAYDLSPAESKPTVLLLSATLAQQALDVLSRLFTFGHRSPDLVWGSELRPEPAIFLESCPDNDRAAKILSATTNLPRPLVLYTTKVDDAKEWANALRSEGILRVGCITGESSESERRGVMEAWRGYTVSGQRITTKLDVVVGTSAFGLGVDMPNVRTVLHACMPESIDRYYQEVGRAGRDGRPSVAYLCTTPSDESVADGINRPTTIGNELGWNRWRQLLSSGKQVGPSRYRVQKSAIPVHMNEGYKQSAQWNVKTLTLMAQAGIIRLHPPTWTESVVAAGCTDVEREAFYEDLHDLLEVELLRGDCQDEIGWSAAMDEARHQVHSSQRQALASMRNLIRGDECAGRIISRHYRYRLENPSGAQLTTQPVCRGCPACRRSPDLSPGVSTPEPCPLLPFAKEESESLREWRGNQPALFIRIPSGADCQQLLVKLAQHGLSIYSGLNRSEAERLQRAVPNCPIIIDDPSAYIPLVETYEGPIVSIVATRQLPEDIHHRLSLELTTYVVGPYDIVDPDRPGQFLRDIIPSISIEALMRSL</sequence>
<evidence type="ECO:0000313" key="8">
    <source>
        <dbReference type="Proteomes" id="UP000035021"/>
    </source>
</evidence>
<feature type="domain" description="Helicase ATP-binding" evidence="5">
    <location>
        <begin position="169"/>
        <end position="357"/>
    </location>
</feature>
<evidence type="ECO:0000259" key="6">
    <source>
        <dbReference type="PROSITE" id="PS51194"/>
    </source>
</evidence>
<dbReference type="SMART" id="SM00490">
    <property type="entry name" value="HELICc"/>
    <property type="match status" value="1"/>
</dbReference>
<keyword evidence="2" id="KW-0067">ATP-binding</keyword>